<evidence type="ECO:0000256" key="6">
    <source>
        <dbReference type="ARBA" id="ARBA00022670"/>
    </source>
</evidence>
<dbReference type="Proteomes" id="UP000184389">
    <property type="component" value="Unassembled WGS sequence"/>
</dbReference>
<dbReference type="GO" id="GO:0008237">
    <property type="term" value="F:metallopeptidase activity"/>
    <property type="evidence" value="ECO:0007669"/>
    <property type="project" value="UniProtKB-KW"/>
</dbReference>
<keyword evidence="9" id="KW-0482">Metalloprotease</keyword>
<dbReference type="RefSeq" id="WP_072745188.1">
    <property type="nucleotide sequence ID" value="NZ_FQXR01000017.1"/>
</dbReference>
<dbReference type="Gene3D" id="3.40.1830.10">
    <property type="entry name" value="Thermophilic metalloprotease (M29)"/>
    <property type="match status" value="1"/>
</dbReference>
<dbReference type="PANTHER" id="PTHR34448:SF3">
    <property type="entry name" value="AMINOPEPTIDASE AMPS"/>
    <property type="match status" value="1"/>
</dbReference>
<name>A0A1M5YZ34_9FIRM</name>
<protein>
    <submittedName>
        <fullName evidence="10">Aminopeptidase</fullName>
    </submittedName>
</protein>
<sequence>MNNFNTMLENYARLAVKVGINIQKGQKLVVNSPIECADFVRLVAKCAYEEGASDVYVEWHDEELLLMKYINAPMEVFEKFPKWKADGFAQMAEEGAGFLSIAASNPELLKDVDPEKIAASNKSSSTAMKKFREYTMGNKNSWCVISIPTKDWATKVFPDVSEDDAIEKLWEAIFKTVRIDKEDPVKAWEEHLENVNEKVKFLNEKKFKTLHYTSSNGTDLTIELPKGHIWAGGGENTTGGVYFVANMPTEEVFTMPKKTGINGLVVSTKPLNYGGNLIDNFKLTFKDGKVVDFEAEKGYETLKHLLDTDEGSRYLGEVALVPYDSPISNSNILFYNTLFDENASCHLAFGMAYPTCIEGGNDMNEKEKEAHGVNTSLVHVDFMVGAKDLDIVGETESKEKFQVFKNGNWAF</sequence>
<dbReference type="STRING" id="1123281.SAMN02745180_02565"/>
<evidence type="ECO:0000256" key="7">
    <source>
        <dbReference type="ARBA" id="ARBA00022723"/>
    </source>
</evidence>
<dbReference type="OrthoDB" id="9803993at2"/>
<evidence type="ECO:0000256" key="5">
    <source>
        <dbReference type="ARBA" id="ARBA00022438"/>
    </source>
</evidence>
<accession>A0A1M5YZ34</accession>
<dbReference type="InterPro" id="IPR000787">
    <property type="entry name" value="Peptidase_M29"/>
</dbReference>
<gene>
    <name evidence="10" type="ORF">SAMN02745180_02565</name>
</gene>
<evidence type="ECO:0000256" key="2">
    <source>
        <dbReference type="ARBA" id="ARBA00001946"/>
    </source>
</evidence>
<dbReference type="GO" id="GO:0046872">
    <property type="term" value="F:metal ion binding"/>
    <property type="evidence" value="ECO:0007669"/>
    <property type="project" value="UniProtKB-KW"/>
</dbReference>
<comment type="cofactor">
    <cofactor evidence="1">
        <name>Co(2+)</name>
        <dbReference type="ChEBI" id="CHEBI:48828"/>
    </cofactor>
</comment>
<dbReference type="InterPro" id="IPR035097">
    <property type="entry name" value="M29_N-terminal"/>
</dbReference>
<organism evidence="10 11">
    <name type="scientific">Sporanaerobacter acetigenes DSM 13106</name>
    <dbReference type="NCBI Taxonomy" id="1123281"/>
    <lineage>
        <taxon>Bacteria</taxon>
        <taxon>Bacillati</taxon>
        <taxon>Bacillota</taxon>
        <taxon>Tissierellia</taxon>
        <taxon>Tissierellales</taxon>
        <taxon>Sporanaerobacteraceae</taxon>
        <taxon>Sporanaerobacter</taxon>
    </lineage>
</organism>
<dbReference type="GO" id="GO:0004177">
    <property type="term" value="F:aminopeptidase activity"/>
    <property type="evidence" value="ECO:0007669"/>
    <property type="project" value="UniProtKB-KW"/>
</dbReference>
<evidence type="ECO:0000256" key="9">
    <source>
        <dbReference type="ARBA" id="ARBA00023049"/>
    </source>
</evidence>
<proteinExistence type="inferred from homology"/>
<keyword evidence="5 10" id="KW-0031">Aminopeptidase</keyword>
<evidence type="ECO:0000256" key="1">
    <source>
        <dbReference type="ARBA" id="ARBA00001941"/>
    </source>
</evidence>
<keyword evidence="8" id="KW-0378">Hydrolase</keyword>
<dbReference type="Pfam" id="PF02073">
    <property type="entry name" value="Peptidase_M29"/>
    <property type="match status" value="1"/>
</dbReference>
<dbReference type="AlphaFoldDB" id="A0A1M5YZ34"/>
<comment type="cofactor">
    <cofactor evidence="2">
        <name>Mg(2+)</name>
        <dbReference type="ChEBI" id="CHEBI:18420"/>
    </cofactor>
</comment>
<dbReference type="PRINTS" id="PR00919">
    <property type="entry name" value="THERMOPTASE"/>
</dbReference>
<dbReference type="PANTHER" id="PTHR34448">
    <property type="entry name" value="AMINOPEPTIDASE"/>
    <property type="match status" value="1"/>
</dbReference>
<reference evidence="10 11" key="1">
    <citation type="submission" date="2016-11" db="EMBL/GenBank/DDBJ databases">
        <authorList>
            <person name="Jaros S."/>
            <person name="Januszkiewicz K."/>
            <person name="Wedrychowicz H."/>
        </authorList>
    </citation>
    <scope>NUCLEOTIDE SEQUENCE [LARGE SCALE GENOMIC DNA]</scope>
    <source>
        <strain evidence="10 11">DSM 13106</strain>
    </source>
</reference>
<dbReference type="GO" id="GO:0006508">
    <property type="term" value="P:proteolysis"/>
    <property type="evidence" value="ECO:0007669"/>
    <property type="project" value="UniProtKB-KW"/>
</dbReference>
<keyword evidence="7" id="KW-0479">Metal-binding</keyword>
<evidence type="ECO:0000256" key="4">
    <source>
        <dbReference type="ARBA" id="ARBA00008236"/>
    </source>
</evidence>
<comment type="cofactor">
    <cofactor evidence="3">
        <name>Zn(2+)</name>
        <dbReference type="ChEBI" id="CHEBI:29105"/>
    </cofactor>
</comment>
<keyword evidence="6" id="KW-0645">Protease</keyword>
<comment type="similarity">
    <text evidence="4">Belongs to the peptidase M29 family.</text>
</comment>
<evidence type="ECO:0000256" key="8">
    <source>
        <dbReference type="ARBA" id="ARBA00022801"/>
    </source>
</evidence>
<dbReference type="InterPro" id="IPR052170">
    <property type="entry name" value="M29_Exopeptidase"/>
</dbReference>
<evidence type="ECO:0000313" key="11">
    <source>
        <dbReference type="Proteomes" id="UP000184389"/>
    </source>
</evidence>
<dbReference type="EMBL" id="FQXR01000017">
    <property type="protein sequence ID" value="SHI17134.1"/>
    <property type="molecule type" value="Genomic_DNA"/>
</dbReference>
<evidence type="ECO:0000313" key="10">
    <source>
        <dbReference type="EMBL" id="SHI17134.1"/>
    </source>
</evidence>
<keyword evidence="11" id="KW-1185">Reference proteome</keyword>
<evidence type="ECO:0000256" key="3">
    <source>
        <dbReference type="ARBA" id="ARBA00001947"/>
    </source>
</evidence>
<dbReference type="SUPFAM" id="SSF144052">
    <property type="entry name" value="Thermophilic metalloprotease-like"/>
    <property type="match status" value="1"/>
</dbReference>